<dbReference type="SUPFAM" id="SSF51556">
    <property type="entry name" value="Metallo-dependent hydrolases"/>
    <property type="match status" value="1"/>
</dbReference>
<dbReference type="PROSITE" id="PS51347">
    <property type="entry name" value="PHOSPHOTRIESTERASE_2"/>
    <property type="match status" value="1"/>
</dbReference>
<evidence type="ECO:0000313" key="4">
    <source>
        <dbReference type="EMBL" id="XFO71462.1"/>
    </source>
</evidence>
<dbReference type="CDD" id="cd00530">
    <property type="entry name" value="PTE"/>
    <property type="match status" value="1"/>
</dbReference>
<dbReference type="InterPro" id="IPR032466">
    <property type="entry name" value="Metal_Hydrolase"/>
</dbReference>
<comment type="similarity">
    <text evidence="3">Belongs to the metallo-dependent hydrolases superfamily. Phosphotriesterase family.</text>
</comment>
<keyword evidence="2" id="KW-0378">Hydrolase</keyword>
<sequence length="330" mass="36518">MVKTLEKLSTVTGSIDGNNVGKTLMHEHFVFGYPGFAGDKTFGPFDRKKALEISIAAAERAKAYGVQTIVDATPNECGRDVRILKEVSEKTGVNIVCATGYYFEGEGASAYFKFRNALGDGLKEIYELMLREVTEGIDDTGIKAGVIKLASSKNIITDYERMFFKAAAKVQKETGVHIITHTQEGTMGPEQAELLLAEGADPNRIMIGHMCGNTDIKYAAQVLEKGVYIGFDRFGLEGFIGCPTDREREALAVSLLALGYEDKIMFSHDTVNVMLGRTVVFPPALREIMANQHIARIFEIIIPDLKNMGVTDEQIEKIMIKNPEHFFQMK</sequence>
<dbReference type="Proteomes" id="UP000216052">
    <property type="component" value="Chromosome"/>
</dbReference>
<gene>
    <name evidence="4" type="primary">php</name>
    <name evidence="4" type="ORF">SPACI_014880</name>
</gene>
<keyword evidence="5" id="KW-1185">Reference proteome</keyword>
<organism evidence="4 5">
    <name type="scientific">Sporomusa acidovorans (strain ATCC 49682 / DSM 3132 / Mol)</name>
    <dbReference type="NCBI Taxonomy" id="1123286"/>
    <lineage>
        <taxon>Bacteria</taxon>
        <taxon>Bacillati</taxon>
        <taxon>Bacillota</taxon>
        <taxon>Negativicutes</taxon>
        <taxon>Selenomonadales</taxon>
        <taxon>Sporomusaceae</taxon>
        <taxon>Sporomusa</taxon>
    </lineage>
</organism>
<dbReference type="Pfam" id="PF02126">
    <property type="entry name" value="PTE"/>
    <property type="match status" value="1"/>
</dbReference>
<dbReference type="EMBL" id="CP155571">
    <property type="protein sequence ID" value="XFO71462.1"/>
    <property type="molecule type" value="Genomic_DNA"/>
</dbReference>
<reference evidence="4" key="1">
    <citation type="submission" date="2024-05" db="EMBL/GenBank/DDBJ databases">
        <title>Isolation and characterization of Sporomusa carbonis sp. nov., a carboxydotrophic hydrogenogen in the genus of Sporomusa isolated from a charcoal burning pile.</title>
        <authorList>
            <person name="Boeer T."/>
            <person name="Rosenbaum F."/>
            <person name="Eysell L."/>
            <person name="Mueller V."/>
            <person name="Daniel R."/>
            <person name="Poehlein A."/>
        </authorList>
    </citation>
    <scope>NUCLEOTIDE SEQUENCE [LARGE SCALE GENOMIC DNA]</scope>
    <source>
        <strain evidence="4">DSM 3132</strain>
    </source>
</reference>
<evidence type="ECO:0000313" key="5">
    <source>
        <dbReference type="Proteomes" id="UP000216052"/>
    </source>
</evidence>
<dbReference type="PIRSF" id="PIRSF016839">
    <property type="entry name" value="PhP"/>
    <property type="match status" value="1"/>
</dbReference>
<evidence type="ECO:0000256" key="1">
    <source>
        <dbReference type="ARBA" id="ARBA00022723"/>
    </source>
</evidence>
<evidence type="ECO:0000256" key="2">
    <source>
        <dbReference type="ARBA" id="ARBA00022801"/>
    </source>
</evidence>
<dbReference type="Gene3D" id="3.20.20.140">
    <property type="entry name" value="Metal-dependent hydrolases"/>
    <property type="match status" value="1"/>
</dbReference>
<accession>A0ABZ3IZG5</accession>
<dbReference type="PANTHER" id="PTHR10819:SF3">
    <property type="entry name" value="PHOSPHOTRIESTERASE-RELATED PROTEIN"/>
    <property type="match status" value="1"/>
</dbReference>
<dbReference type="InterPro" id="IPR001559">
    <property type="entry name" value="Phosphotriesterase"/>
</dbReference>
<name>A0ABZ3IZG5_SPOA4</name>
<keyword evidence="1" id="KW-0479">Metal-binding</keyword>
<protein>
    <submittedName>
        <fullName evidence="4">Phosphotriesterase homology protein</fullName>
    </submittedName>
</protein>
<proteinExistence type="inferred from homology"/>
<dbReference type="PANTHER" id="PTHR10819">
    <property type="entry name" value="PHOSPHOTRIESTERASE-RELATED"/>
    <property type="match status" value="1"/>
</dbReference>
<evidence type="ECO:0000256" key="3">
    <source>
        <dbReference type="PROSITE-ProRule" id="PRU00679"/>
    </source>
</evidence>
<feature type="modified residue" description="N6-carboxylysine" evidence="3">
    <location>
        <position position="148"/>
    </location>
</feature>
<dbReference type="RefSeq" id="WP_281241599.1">
    <property type="nucleotide sequence ID" value="NZ_CP155571.1"/>
</dbReference>